<name>A0AAD8W784_LOLMU</name>
<dbReference type="Gene3D" id="3.30.70.270">
    <property type="match status" value="1"/>
</dbReference>
<evidence type="ECO:0000313" key="4">
    <source>
        <dbReference type="Proteomes" id="UP001231189"/>
    </source>
</evidence>
<feature type="region of interest" description="Disordered" evidence="1">
    <location>
        <begin position="412"/>
        <end position="440"/>
    </location>
</feature>
<keyword evidence="4" id="KW-1185">Reference proteome</keyword>
<protein>
    <recommendedName>
        <fullName evidence="2">Reverse transcriptase/retrotransposon-derived protein RNase H-like domain-containing protein</fullName>
    </recommendedName>
</protein>
<dbReference type="SUPFAM" id="SSF56672">
    <property type="entry name" value="DNA/RNA polymerases"/>
    <property type="match status" value="1"/>
</dbReference>
<gene>
    <name evidence="3" type="ORF">QYE76_062405</name>
</gene>
<evidence type="ECO:0000313" key="3">
    <source>
        <dbReference type="EMBL" id="KAK1644600.1"/>
    </source>
</evidence>
<dbReference type="PANTHER" id="PTHR48475">
    <property type="entry name" value="RIBONUCLEASE H"/>
    <property type="match status" value="1"/>
</dbReference>
<dbReference type="AlphaFoldDB" id="A0AAD8W784"/>
<sequence>MQPPTTKKELQRLIGKINFVRRFISNLSGRIEPFMALVKTKSEDEFHWGAAQQQAFDEIKRYLTTPPVLVPPQQDRPFYIYLSVADTSIASVVVQLYEGVEKVVFYLSRRMLDAETRYPEVEKLCLCLFFTCTKLHHILLTAEIIVICKSDVIKHMLSAPVLKGRLGKWMFALSEFDLRYQPAKAVKGQALADMDHVVDAQPFLQTEFYQLGNGGEIIFERDLFSLSEFLGRPPPEVFGGMLNDQPGGQLQWVIMVDLRGRFTLPMSARIQFSFRENNWADGLARGLQEGLARLCGQNFMDFTDSRFVHYARHNSLGVPMNLPSHPQLRHHVDHLDFMLSETRIDLDNSREYANHTHIQLAQQAETIKVIAGERRALRRANQKKDRAINRLKARIATLKATIAAQAEQIQELEGEGEGENIQGDGYSYVSNDDDYEEEEDDDLEFHPYEDGHEHLDAGVDNVYPINVDGE</sequence>
<reference evidence="3" key="1">
    <citation type="submission" date="2023-07" db="EMBL/GenBank/DDBJ databases">
        <title>A chromosome-level genome assembly of Lolium multiflorum.</title>
        <authorList>
            <person name="Chen Y."/>
            <person name="Copetti D."/>
            <person name="Kolliker R."/>
            <person name="Studer B."/>
        </authorList>
    </citation>
    <scope>NUCLEOTIDE SEQUENCE</scope>
    <source>
        <strain evidence="3">02402/16</strain>
        <tissue evidence="3">Leaf</tissue>
    </source>
</reference>
<organism evidence="3 4">
    <name type="scientific">Lolium multiflorum</name>
    <name type="common">Italian ryegrass</name>
    <name type="synonym">Lolium perenne subsp. multiflorum</name>
    <dbReference type="NCBI Taxonomy" id="4521"/>
    <lineage>
        <taxon>Eukaryota</taxon>
        <taxon>Viridiplantae</taxon>
        <taxon>Streptophyta</taxon>
        <taxon>Embryophyta</taxon>
        <taxon>Tracheophyta</taxon>
        <taxon>Spermatophyta</taxon>
        <taxon>Magnoliopsida</taxon>
        <taxon>Liliopsida</taxon>
        <taxon>Poales</taxon>
        <taxon>Poaceae</taxon>
        <taxon>BOP clade</taxon>
        <taxon>Pooideae</taxon>
        <taxon>Poodae</taxon>
        <taxon>Poeae</taxon>
        <taxon>Poeae Chloroplast Group 2 (Poeae type)</taxon>
        <taxon>Loliodinae</taxon>
        <taxon>Loliinae</taxon>
        <taxon>Lolium</taxon>
    </lineage>
</organism>
<dbReference type="InterPro" id="IPR041577">
    <property type="entry name" value="RT_RNaseH_2"/>
</dbReference>
<proteinExistence type="predicted"/>
<dbReference type="Pfam" id="PF17919">
    <property type="entry name" value="RT_RNaseH_2"/>
    <property type="match status" value="1"/>
</dbReference>
<evidence type="ECO:0000259" key="2">
    <source>
        <dbReference type="Pfam" id="PF17919"/>
    </source>
</evidence>
<dbReference type="InterPro" id="IPR043128">
    <property type="entry name" value="Rev_trsase/Diguanyl_cyclase"/>
</dbReference>
<evidence type="ECO:0000256" key="1">
    <source>
        <dbReference type="SAM" id="MobiDB-lite"/>
    </source>
</evidence>
<feature type="domain" description="Reverse transcriptase/retrotransposon-derived protein RNase H-like" evidence="2">
    <location>
        <begin position="48"/>
        <end position="146"/>
    </location>
</feature>
<dbReference type="Proteomes" id="UP001231189">
    <property type="component" value="Unassembled WGS sequence"/>
</dbReference>
<feature type="compositionally biased region" description="Acidic residues" evidence="1">
    <location>
        <begin position="431"/>
        <end position="440"/>
    </location>
</feature>
<dbReference type="InterPro" id="IPR043502">
    <property type="entry name" value="DNA/RNA_pol_sf"/>
</dbReference>
<dbReference type="PANTHER" id="PTHR48475:SF1">
    <property type="entry name" value="RNASE H TYPE-1 DOMAIN-CONTAINING PROTEIN"/>
    <property type="match status" value="1"/>
</dbReference>
<accession>A0AAD8W784</accession>
<comment type="caution">
    <text evidence="3">The sequence shown here is derived from an EMBL/GenBank/DDBJ whole genome shotgun (WGS) entry which is preliminary data.</text>
</comment>
<dbReference type="EMBL" id="JAUUTY010000004">
    <property type="protein sequence ID" value="KAK1644600.1"/>
    <property type="molecule type" value="Genomic_DNA"/>
</dbReference>